<dbReference type="Proteomes" id="UP000317835">
    <property type="component" value="Chromosome"/>
</dbReference>
<dbReference type="GO" id="GO:0030246">
    <property type="term" value="F:carbohydrate binding"/>
    <property type="evidence" value="ECO:0007669"/>
    <property type="project" value="UniProtKB-ARBA"/>
</dbReference>
<dbReference type="InterPro" id="IPR028082">
    <property type="entry name" value="Peripla_BP_I"/>
</dbReference>
<dbReference type="PANTHER" id="PTHR46847:SF1">
    <property type="entry name" value="D-ALLOSE-BINDING PERIPLASMIC PROTEIN-RELATED"/>
    <property type="match status" value="1"/>
</dbReference>
<sequence length="351" mass="37150" precursor="true">MIGRTAVFVSSMLVLAAGCGVPAEQGGPSSPSGASSPEGGVLFVGFDGSPPLVQALREGKIQGLVLQNPRRMGYLGVKTLIDHLEDREVEAEVATGETLATPENMGTAEVAELLDPPKIDHGADASLSGEKKKAWRIMVIPKGTTHEFWQTIHYGAKAAADEMNAEILWKGPQKEDDRQQQIELVQNAIALGVDGIVLAPLDARALVGPVEQATERGIPVVIIDSALNSEAPVSYVATDNYNGGVLAARRMGELMGGEGRAILLRYAVGSASTEQREQGFLDTMASEFPGVEFVSQDQYAGATAATALEKSQQLVTRYRGQVDAIFAPNESSTFGMLRALEGAGMLKSGRE</sequence>
<dbReference type="InterPro" id="IPR025997">
    <property type="entry name" value="SBP_2_dom"/>
</dbReference>
<feature type="compositionally biased region" description="Low complexity" evidence="4">
    <location>
        <begin position="22"/>
        <end position="40"/>
    </location>
</feature>
<dbReference type="Gene3D" id="3.40.50.2300">
    <property type="match status" value="4"/>
</dbReference>
<dbReference type="PANTHER" id="PTHR46847">
    <property type="entry name" value="D-ALLOSE-BINDING PERIPLASMIC PROTEIN-RELATED"/>
    <property type="match status" value="1"/>
</dbReference>
<accession>A0A518GUX7</accession>
<evidence type="ECO:0000259" key="6">
    <source>
        <dbReference type="Pfam" id="PF13407"/>
    </source>
</evidence>
<evidence type="ECO:0000256" key="4">
    <source>
        <dbReference type="SAM" id="MobiDB-lite"/>
    </source>
</evidence>
<dbReference type="KEGG" id="tpla:ElP_02100"/>
<dbReference type="EMBL" id="CP036426">
    <property type="protein sequence ID" value="QDV32381.1"/>
    <property type="molecule type" value="Genomic_DNA"/>
</dbReference>
<keyword evidence="3 5" id="KW-0732">Signal</keyword>
<dbReference type="RefSeq" id="WP_145266432.1">
    <property type="nucleotide sequence ID" value="NZ_CP036426.1"/>
</dbReference>
<feature type="signal peptide" evidence="5">
    <location>
        <begin position="1"/>
        <end position="16"/>
    </location>
</feature>
<dbReference type="PROSITE" id="PS51257">
    <property type="entry name" value="PROKAR_LIPOPROTEIN"/>
    <property type="match status" value="1"/>
</dbReference>
<evidence type="ECO:0000313" key="8">
    <source>
        <dbReference type="Proteomes" id="UP000317835"/>
    </source>
</evidence>
<keyword evidence="8" id="KW-1185">Reference proteome</keyword>
<organism evidence="7 8">
    <name type="scientific">Tautonia plasticadhaerens</name>
    <dbReference type="NCBI Taxonomy" id="2527974"/>
    <lineage>
        <taxon>Bacteria</taxon>
        <taxon>Pseudomonadati</taxon>
        <taxon>Planctomycetota</taxon>
        <taxon>Planctomycetia</taxon>
        <taxon>Isosphaerales</taxon>
        <taxon>Isosphaeraceae</taxon>
        <taxon>Tautonia</taxon>
    </lineage>
</organism>
<dbReference type="Pfam" id="PF13407">
    <property type="entry name" value="Peripla_BP_4"/>
    <property type="match status" value="1"/>
</dbReference>
<evidence type="ECO:0000256" key="3">
    <source>
        <dbReference type="ARBA" id="ARBA00022729"/>
    </source>
</evidence>
<evidence type="ECO:0000256" key="1">
    <source>
        <dbReference type="ARBA" id="ARBA00004196"/>
    </source>
</evidence>
<dbReference type="GO" id="GO:0030313">
    <property type="term" value="C:cell envelope"/>
    <property type="evidence" value="ECO:0007669"/>
    <property type="project" value="UniProtKB-SubCell"/>
</dbReference>
<gene>
    <name evidence="7" type="primary">rbsB_1</name>
    <name evidence="7" type="ORF">ElP_02100</name>
</gene>
<reference evidence="7 8" key="1">
    <citation type="submission" date="2019-02" db="EMBL/GenBank/DDBJ databases">
        <title>Deep-cultivation of Planctomycetes and their phenomic and genomic characterization uncovers novel biology.</title>
        <authorList>
            <person name="Wiegand S."/>
            <person name="Jogler M."/>
            <person name="Boedeker C."/>
            <person name="Pinto D."/>
            <person name="Vollmers J."/>
            <person name="Rivas-Marin E."/>
            <person name="Kohn T."/>
            <person name="Peeters S.H."/>
            <person name="Heuer A."/>
            <person name="Rast P."/>
            <person name="Oberbeckmann S."/>
            <person name="Bunk B."/>
            <person name="Jeske O."/>
            <person name="Meyerdierks A."/>
            <person name="Storesund J.E."/>
            <person name="Kallscheuer N."/>
            <person name="Luecker S."/>
            <person name="Lage O.M."/>
            <person name="Pohl T."/>
            <person name="Merkel B.J."/>
            <person name="Hornburger P."/>
            <person name="Mueller R.-W."/>
            <person name="Bruemmer F."/>
            <person name="Labrenz M."/>
            <person name="Spormann A.M."/>
            <person name="Op den Camp H."/>
            <person name="Overmann J."/>
            <person name="Amann R."/>
            <person name="Jetten M.S.M."/>
            <person name="Mascher T."/>
            <person name="Medema M.H."/>
            <person name="Devos D.P."/>
            <person name="Kaster A.-K."/>
            <person name="Ovreas L."/>
            <person name="Rohde M."/>
            <person name="Galperin M.Y."/>
            <person name="Jogler C."/>
        </authorList>
    </citation>
    <scope>NUCLEOTIDE SEQUENCE [LARGE SCALE GENOMIC DNA]</scope>
    <source>
        <strain evidence="7 8">ElP</strain>
    </source>
</reference>
<name>A0A518GUX7_9BACT</name>
<comment type="similarity">
    <text evidence="2">Belongs to the bacterial solute-binding protein 2 family.</text>
</comment>
<feature type="domain" description="Periplasmic binding protein" evidence="6">
    <location>
        <begin position="137"/>
        <end position="346"/>
    </location>
</feature>
<dbReference type="OrthoDB" id="250606at2"/>
<dbReference type="AlphaFoldDB" id="A0A518GUX7"/>
<comment type="subcellular location">
    <subcellularLocation>
        <location evidence="1">Cell envelope</location>
    </subcellularLocation>
</comment>
<feature type="chain" id="PRO_5022141300" evidence="5">
    <location>
        <begin position="17"/>
        <end position="351"/>
    </location>
</feature>
<evidence type="ECO:0000256" key="5">
    <source>
        <dbReference type="SAM" id="SignalP"/>
    </source>
</evidence>
<proteinExistence type="inferred from homology"/>
<dbReference type="SUPFAM" id="SSF53822">
    <property type="entry name" value="Periplasmic binding protein-like I"/>
    <property type="match status" value="2"/>
</dbReference>
<evidence type="ECO:0000256" key="2">
    <source>
        <dbReference type="ARBA" id="ARBA00007639"/>
    </source>
</evidence>
<evidence type="ECO:0000313" key="7">
    <source>
        <dbReference type="EMBL" id="QDV32381.1"/>
    </source>
</evidence>
<feature type="region of interest" description="Disordered" evidence="4">
    <location>
        <begin position="22"/>
        <end position="41"/>
    </location>
</feature>
<protein>
    <submittedName>
        <fullName evidence="7">D-ribose-binding periplasmic protein</fullName>
    </submittedName>
</protein>